<proteinExistence type="predicted"/>
<comment type="caution">
    <text evidence="1">The sequence shown here is derived from an EMBL/GenBank/DDBJ whole genome shotgun (WGS) entry which is preliminary data.</text>
</comment>
<evidence type="ECO:0000313" key="1">
    <source>
        <dbReference type="EMBL" id="KAK5953085.1"/>
    </source>
</evidence>
<name>A0AAN8EPC4_9EURO</name>
<evidence type="ECO:0000313" key="2">
    <source>
        <dbReference type="Proteomes" id="UP001316803"/>
    </source>
</evidence>
<accession>A0AAN8EPC4</accession>
<gene>
    <name evidence="1" type="ORF">OHC33_005653</name>
</gene>
<reference evidence="1 2" key="1">
    <citation type="submission" date="2022-12" db="EMBL/GenBank/DDBJ databases">
        <title>Genomic features and morphological characterization of a novel Knufia sp. strain isolated from spacecraft assembly facility.</title>
        <authorList>
            <person name="Teixeira M."/>
            <person name="Chander A.M."/>
            <person name="Stajich J.E."/>
            <person name="Venkateswaran K."/>
        </authorList>
    </citation>
    <scope>NUCLEOTIDE SEQUENCE [LARGE SCALE GENOMIC DNA]</scope>
    <source>
        <strain evidence="1 2">FJI-L2-BK-P2</strain>
    </source>
</reference>
<dbReference type="Proteomes" id="UP001316803">
    <property type="component" value="Unassembled WGS sequence"/>
</dbReference>
<protein>
    <submittedName>
        <fullName evidence="1">Uncharacterized protein</fullName>
    </submittedName>
</protein>
<sequence>MAPFRFLDLPLELQRHVLMKYYEDGYDISVRNTRPNNSVLSRTGTTFSTNLLLVSKHLQNEAVDAIRRSRNNTYRDYDDLVSAPKIRPTFLKDTVSTVCLAGTFPVVPELEYLRQRFRNVQTIDIGHITSFSNGYLNPPMMALLSQDLSAFLEGMYDSTLIKETKVYLFRAHEKASLKKLVAAGIDVVFRIGCEAFNAQPPPSMAKFGYSRGRVQCHSRLNDQGASVSKRRVTVRAAGVAPSVLKSGISTLEFLEYGA</sequence>
<organism evidence="1 2">
    <name type="scientific">Knufia fluminis</name>
    <dbReference type="NCBI Taxonomy" id="191047"/>
    <lineage>
        <taxon>Eukaryota</taxon>
        <taxon>Fungi</taxon>
        <taxon>Dikarya</taxon>
        <taxon>Ascomycota</taxon>
        <taxon>Pezizomycotina</taxon>
        <taxon>Eurotiomycetes</taxon>
        <taxon>Chaetothyriomycetidae</taxon>
        <taxon>Chaetothyriales</taxon>
        <taxon>Trichomeriaceae</taxon>
        <taxon>Knufia</taxon>
    </lineage>
</organism>
<dbReference type="AlphaFoldDB" id="A0AAN8EPC4"/>
<keyword evidence="2" id="KW-1185">Reference proteome</keyword>
<dbReference type="EMBL" id="JAKLMC020000012">
    <property type="protein sequence ID" value="KAK5953085.1"/>
    <property type="molecule type" value="Genomic_DNA"/>
</dbReference>